<sequence length="71" mass="7566">MQLPRHTRNFDVLGNEAIGLTPLVGRFDTDMQAAAAEVRNVRPAPVPRVCGKTALALQPTLADAAHDGNAF</sequence>
<proteinExistence type="predicted"/>
<dbReference type="RefSeq" id="WP_106512102.1">
    <property type="nucleotide sequence ID" value="NZ_PXYI01000002.1"/>
</dbReference>
<evidence type="ECO:0000313" key="2">
    <source>
        <dbReference type="Proteomes" id="UP000241167"/>
    </source>
</evidence>
<name>A0A2P7QVD6_9SPHN</name>
<protein>
    <submittedName>
        <fullName evidence="1">Uncharacterized protein</fullName>
    </submittedName>
</protein>
<organism evidence="1 2">
    <name type="scientific">Allosphingosinicella deserti</name>
    <dbReference type="NCBI Taxonomy" id="2116704"/>
    <lineage>
        <taxon>Bacteria</taxon>
        <taxon>Pseudomonadati</taxon>
        <taxon>Pseudomonadota</taxon>
        <taxon>Alphaproteobacteria</taxon>
        <taxon>Sphingomonadales</taxon>
        <taxon>Sphingomonadaceae</taxon>
        <taxon>Allosphingosinicella</taxon>
    </lineage>
</organism>
<keyword evidence="2" id="KW-1185">Reference proteome</keyword>
<evidence type="ECO:0000313" key="1">
    <source>
        <dbReference type="EMBL" id="PSJ41937.1"/>
    </source>
</evidence>
<dbReference type="AlphaFoldDB" id="A0A2P7QVD6"/>
<gene>
    <name evidence="1" type="ORF">C7I55_06655</name>
</gene>
<comment type="caution">
    <text evidence="1">The sequence shown here is derived from an EMBL/GenBank/DDBJ whole genome shotgun (WGS) entry which is preliminary data.</text>
</comment>
<reference evidence="1 2" key="1">
    <citation type="submission" date="2018-03" db="EMBL/GenBank/DDBJ databases">
        <title>The draft genome of Sphingosinicella sp. GL-C-18.</title>
        <authorList>
            <person name="Liu L."/>
            <person name="Li L."/>
            <person name="Liang L."/>
            <person name="Zhang X."/>
            <person name="Wang T."/>
        </authorList>
    </citation>
    <scope>NUCLEOTIDE SEQUENCE [LARGE SCALE GENOMIC DNA]</scope>
    <source>
        <strain evidence="1 2">GL-C-18</strain>
    </source>
</reference>
<accession>A0A2P7QVD6</accession>
<dbReference type="EMBL" id="PXYI01000002">
    <property type="protein sequence ID" value="PSJ41937.1"/>
    <property type="molecule type" value="Genomic_DNA"/>
</dbReference>
<dbReference type="Proteomes" id="UP000241167">
    <property type="component" value="Unassembled WGS sequence"/>
</dbReference>